<dbReference type="PANTHER" id="PTHR43280:SF29">
    <property type="entry name" value="ARAC-FAMILY TRANSCRIPTIONAL REGULATOR"/>
    <property type="match status" value="1"/>
</dbReference>
<protein>
    <submittedName>
        <fullName evidence="6">AraC-like DNA-binding protein</fullName>
    </submittedName>
</protein>
<comment type="caution">
    <text evidence="6">The sequence shown here is derived from an EMBL/GenBank/DDBJ whole genome shotgun (WGS) entry which is preliminary data.</text>
</comment>
<dbReference type="Gene3D" id="1.10.10.60">
    <property type="entry name" value="Homeodomain-like"/>
    <property type="match status" value="2"/>
</dbReference>
<evidence type="ECO:0000256" key="3">
    <source>
        <dbReference type="ARBA" id="ARBA00023163"/>
    </source>
</evidence>
<dbReference type="PROSITE" id="PS00041">
    <property type="entry name" value="HTH_ARAC_FAMILY_1"/>
    <property type="match status" value="1"/>
</dbReference>
<keyword evidence="2 6" id="KW-0238">DNA-binding</keyword>
<feature type="transmembrane region" description="Helical" evidence="4">
    <location>
        <begin position="40"/>
        <end position="61"/>
    </location>
</feature>
<evidence type="ECO:0000256" key="4">
    <source>
        <dbReference type="SAM" id="Phobius"/>
    </source>
</evidence>
<dbReference type="GO" id="GO:0003700">
    <property type="term" value="F:DNA-binding transcription factor activity"/>
    <property type="evidence" value="ECO:0007669"/>
    <property type="project" value="InterPro"/>
</dbReference>
<feature type="transmembrane region" description="Helical" evidence="4">
    <location>
        <begin position="168"/>
        <end position="186"/>
    </location>
</feature>
<dbReference type="InterPro" id="IPR018062">
    <property type="entry name" value="HTH_AraC-typ_CS"/>
</dbReference>
<dbReference type="SUPFAM" id="SSF46689">
    <property type="entry name" value="Homeodomain-like"/>
    <property type="match status" value="1"/>
</dbReference>
<keyword evidence="4" id="KW-1133">Transmembrane helix</keyword>
<keyword evidence="4" id="KW-0812">Transmembrane</keyword>
<dbReference type="PANTHER" id="PTHR43280">
    <property type="entry name" value="ARAC-FAMILY TRANSCRIPTIONAL REGULATOR"/>
    <property type="match status" value="1"/>
</dbReference>
<keyword evidence="7" id="KW-1185">Reference proteome</keyword>
<keyword evidence="3" id="KW-0804">Transcription</keyword>
<feature type="transmembrane region" description="Helical" evidence="4">
    <location>
        <begin position="126"/>
        <end position="147"/>
    </location>
</feature>
<evidence type="ECO:0000259" key="5">
    <source>
        <dbReference type="PROSITE" id="PS01124"/>
    </source>
</evidence>
<dbReference type="PROSITE" id="PS01124">
    <property type="entry name" value="HTH_ARAC_FAMILY_2"/>
    <property type="match status" value="1"/>
</dbReference>
<dbReference type="SMART" id="SM00342">
    <property type="entry name" value="HTH_ARAC"/>
    <property type="match status" value="1"/>
</dbReference>
<evidence type="ECO:0000313" key="7">
    <source>
        <dbReference type="Proteomes" id="UP000590442"/>
    </source>
</evidence>
<accession>A0A846R4L4</accession>
<keyword evidence="1" id="KW-0805">Transcription regulation</keyword>
<reference evidence="6 7" key="1">
    <citation type="submission" date="2020-03" db="EMBL/GenBank/DDBJ databases">
        <title>Genomic Encyclopedia of Type Strains, Phase IV (KMG-IV): sequencing the most valuable type-strain genomes for metagenomic binning, comparative biology and taxonomic classification.</title>
        <authorList>
            <person name="Goeker M."/>
        </authorList>
    </citation>
    <scope>NUCLEOTIDE SEQUENCE [LARGE SCALE GENOMIC DNA]</scope>
    <source>
        <strain evidence="6 7">DSM 29762</strain>
    </source>
</reference>
<sequence length="345" mass="40020">MNIESQLIFFFSALGAFNGFFLSFYFAYKAKKSGVQSNYFLALLLLVLSIRIVKSVFFYFVSGLSTTFLQIGLSACFLIGPFLFLYIQSQIRETKKYGWLLHIAPFLLIITVVGIIFPYWSNRELWSTYFLRIIYLQWLAYIILSGFMLRPVFKKLFHSSEKFQDKDLWLTSIFFGTTFIWIGYFVASFTSYIVGALSFSFILYLIILVLTFRRKKTTLFFDEKVRYKNKEIDTIVVDEISNKLKLVQDKALFKNANIKLADVAAELNTSPHTLSQYLNDNLGKSFSLFINEYRIEEAKKLLLSNDNFTIEVIGYESGFNSKSTFFTTFKNIVGITPSAYQKQGE</sequence>
<feature type="transmembrane region" description="Helical" evidence="4">
    <location>
        <begin position="99"/>
        <end position="120"/>
    </location>
</feature>
<organism evidence="6 7">
    <name type="scientific">Saonia flava</name>
    <dbReference type="NCBI Taxonomy" id="523696"/>
    <lineage>
        <taxon>Bacteria</taxon>
        <taxon>Pseudomonadati</taxon>
        <taxon>Bacteroidota</taxon>
        <taxon>Flavobacteriia</taxon>
        <taxon>Flavobacteriales</taxon>
        <taxon>Flavobacteriaceae</taxon>
        <taxon>Saonia</taxon>
    </lineage>
</organism>
<feature type="transmembrane region" description="Helical" evidence="4">
    <location>
        <begin position="192"/>
        <end position="212"/>
    </location>
</feature>
<gene>
    <name evidence="6" type="ORF">GGR42_002805</name>
</gene>
<evidence type="ECO:0000256" key="1">
    <source>
        <dbReference type="ARBA" id="ARBA00023015"/>
    </source>
</evidence>
<name>A0A846R4L4_9FLAO</name>
<dbReference type="InterPro" id="IPR009057">
    <property type="entry name" value="Homeodomain-like_sf"/>
</dbReference>
<dbReference type="Pfam" id="PF12833">
    <property type="entry name" value="HTH_18"/>
    <property type="match status" value="1"/>
</dbReference>
<dbReference type="InterPro" id="IPR018060">
    <property type="entry name" value="HTH_AraC"/>
</dbReference>
<dbReference type="AlphaFoldDB" id="A0A846R4L4"/>
<evidence type="ECO:0000256" key="2">
    <source>
        <dbReference type="ARBA" id="ARBA00023125"/>
    </source>
</evidence>
<evidence type="ECO:0000313" key="6">
    <source>
        <dbReference type="EMBL" id="NJB72314.1"/>
    </source>
</evidence>
<dbReference type="Proteomes" id="UP000590442">
    <property type="component" value="Unassembled WGS sequence"/>
</dbReference>
<feature type="transmembrane region" description="Helical" evidence="4">
    <location>
        <begin position="6"/>
        <end position="28"/>
    </location>
</feature>
<dbReference type="GO" id="GO:0043565">
    <property type="term" value="F:sequence-specific DNA binding"/>
    <property type="evidence" value="ECO:0007669"/>
    <property type="project" value="InterPro"/>
</dbReference>
<feature type="domain" description="HTH araC/xylS-type" evidence="5">
    <location>
        <begin position="242"/>
        <end position="343"/>
    </location>
</feature>
<keyword evidence="4" id="KW-0472">Membrane</keyword>
<proteinExistence type="predicted"/>
<dbReference type="EMBL" id="JAATJJ010000002">
    <property type="protein sequence ID" value="NJB72314.1"/>
    <property type="molecule type" value="Genomic_DNA"/>
</dbReference>
<dbReference type="RefSeq" id="WP_167965218.1">
    <property type="nucleotide sequence ID" value="NZ_JAATJJ010000002.1"/>
</dbReference>
<feature type="transmembrane region" description="Helical" evidence="4">
    <location>
        <begin position="67"/>
        <end position="87"/>
    </location>
</feature>